<protein>
    <submittedName>
        <fullName evidence="2">Exodeoxyribonuclease VIII</fullName>
    </submittedName>
</protein>
<proteinExistence type="predicted"/>
<dbReference type="EMBL" id="NQMS01000013">
    <property type="protein sequence ID" value="PAV94510.1"/>
    <property type="molecule type" value="Genomic_DNA"/>
</dbReference>
<evidence type="ECO:0000259" key="1">
    <source>
        <dbReference type="Pfam" id="PF16473"/>
    </source>
</evidence>
<dbReference type="InterPro" id="IPR036397">
    <property type="entry name" value="RNaseH_sf"/>
</dbReference>
<evidence type="ECO:0000313" key="3">
    <source>
        <dbReference type="Proteomes" id="UP000218796"/>
    </source>
</evidence>
<dbReference type="Gene3D" id="3.30.420.10">
    <property type="entry name" value="Ribonuclease H-like superfamily/Ribonuclease H"/>
    <property type="match status" value="1"/>
</dbReference>
<organism evidence="2 3">
    <name type="scientific">Hafnia paralvei</name>
    <dbReference type="NCBI Taxonomy" id="546367"/>
    <lineage>
        <taxon>Bacteria</taxon>
        <taxon>Pseudomonadati</taxon>
        <taxon>Pseudomonadota</taxon>
        <taxon>Gammaproteobacteria</taxon>
        <taxon>Enterobacterales</taxon>
        <taxon>Hafniaceae</taxon>
        <taxon>Hafnia</taxon>
    </lineage>
</organism>
<comment type="caution">
    <text evidence="2">The sequence shown here is derived from an EMBL/GenBank/DDBJ whole genome shotgun (WGS) entry which is preliminary data.</text>
</comment>
<dbReference type="GO" id="GO:0003676">
    <property type="term" value="F:nucleic acid binding"/>
    <property type="evidence" value="ECO:0007669"/>
    <property type="project" value="InterPro"/>
</dbReference>
<accession>A0A2A2M787</accession>
<evidence type="ECO:0000313" key="2">
    <source>
        <dbReference type="EMBL" id="PAV94510.1"/>
    </source>
</evidence>
<dbReference type="InterPro" id="IPR012337">
    <property type="entry name" value="RNaseH-like_sf"/>
</dbReference>
<reference evidence="2 3" key="1">
    <citation type="submission" date="2017-08" db="EMBL/GenBank/DDBJ databases">
        <title>Draft Genome Sequence of Hafnia alvei CITHA-6 Isolated from Raw Bovine Milk.</title>
        <authorList>
            <person name="Culligan E.P."/>
            <person name="Mcsweeney A."/>
            <person name="O'Doherty C."/>
            <person name="Gleeson E."/>
            <person name="O'Riordan D."/>
            <person name="Sleator R.D."/>
        </authorList>
    </citation>
    <scope>NUCLEOTIDE SEQUENCE [LARGE SCALE GENOMIC DNA]</scope>
    <source>
        <strain evidence="2 3">CITHA-6</strain>
    </source>
</reference>
<dbReference type="Pfam" id="PF16473">
    <property type="entry name" value="Rv2179c-like"/>
    <property type="match status" value="1"/>
</dbReference>
<feature type="domain" description="3'-5' exoribonuclease Rv2179c-like" evidence="1">
    <location>
        <begin position="3"/>
        <end position="191"/>
    </location>
</feature>
<name>A0A2A2M787_9GAMM</name>
<dbReference type="Proteomes" id="UP000218796">
    <property type="component" value="Unassembled WGS sequence"/>
</dbReference>
<dbReference type="RefSeq" id="WP_095661728.1">
    <property type="nucleotide sequence ID" value="NZ_CAUFSP010000019.1"/>
</dbReference>
<gene>
    <name evidence="2" type="ORF">CJD50_20880</name>
</gene>
<sequence length="205" mass="23121">MINSIVIDIETMDVRPSALILSIGAFAFDIANIEKTRSSILEVSRDLDVAEYSPYTFYALVDTFNQLMSGRSVGKDTQFWWKSQGEDAHEALAGERHSLSTQLLNLSSWIAQHNDAQIYFRGTDFDGAILEHAYRQCGMNCPWKYNGKRDVRTYIDALTGSEKGYIVDHQPYFLMIKHHALHDAMNDAEQMAIAKNCFGTAVNVA</sequence>
<dbReference type="SUPFAM" id="SSF53098">
    <property type="entry name" value="Ribonuclease H-like"/>
    <property type="match status" value="1"/>
</dbReference>
<dbReference type="OrthoDB" id="256590at2"/>
<keyword evidence="3" id="KW-1185">Reference proteome</keyword>
<dbReference type="InterPro" id="IPR033390">
    <property type="entry name" value="Rv2179c-like"/>
</dbReference>
<dbReference type="AlphaFoldDB" id="A0A2A2M787"/>